<gene>
    <name evidence="4" type="ORF">GCM10011491_44720</name>
</gene>
<dbReference type="Pfam" id="PF12951">
    <property type="entry name" value="PATR"/>
    <property type="match status" value="8"/>
</dbReference>
<dbReference type="SUPFAM" id="SSF103515">
    <property type="entry name" value="Autotransporter"/>
    <property type="match status" value="1"/>
</dbReference>
<dbReference type="GO" id="GO:0019867">
    <property type="term" value="C:outer membrane"/>
    <property type="evidence" value="ECO:0007669"/>
    <property type="project" value="InterPro"/>
</dbReference>
<dbReference type="CDD" id="cd01344">
    <property type="entry name" value="PL2_Passenger_AT"/>
    <property type="match status" value="1"/>
</dbReference>
<keyword evidence="1" id="KW-0732">Signal</keyword>
<evidence type="ECO:0000313" key="5">
    <source>
        <dbReference type="Proteomes" id="UP000646478"/>
    </source>
</evidence>
<feature type="region of interest" description="Disordered" evidence="2">
    <location>
        <begin position="68"/>
        <end position="92"/>
    </location>
</feature>
<dbReference type="Proteomes" id="UP000646478">
    <property type="component" value="Unassembled WGS sequence"/>
</dbReference>
<keyword evidence="5" id="KW-1185">Reference proteome</keyword>
<dbReference type="InterPro" id="IPR013425">
    <property type="entry name" value="Autotrns_rpt"/>
</dbReference>
<dbReference type="SMART" id="SM00869">
    <property type="entry name" value="Autotransporter"/>
    <property type="match status" value="1"/>
</dbReference>
<dbReference type="InterPro" id="IPR012332">
    <property type="entry name" value="Autotransporter_pectin_lyase_C"/>
</dbReference>
<feature type="compositionally biased region" description="Low complexity" evidence="2">
    <location>
        <begin position="79"/>
        <end position="88"/>
    </location>
</feature>
<evidence type="ECO:0000259" key="3">
    <source>
        <dbReference type="PROSITE" id="PS51208"/>
    </source>
</evidence>
<dbReference type="SUPFAM" id="SSF51126">
    <property type="entry name" value="Pectin lyase-like"/>
    <property type="match status" value="3"/>
</dbReference>
<dbReference type="PANTHER" id="PTHR35037:SF3">
    <property type="entry name" value="C-TERMINAL REGION OF AIDA-LIKE PROTEIN"/>
    <property type="match status" value="1"/>
</dbReference>
<dbReference type="InterPro" id="IPR051551">
    <property type="entry name" value="Autotransporter_adhesion"/>
</dbReference>
<accession>A0A916SQU3</accession>
<protein>
    <recommendedName>
        <fullName evidence="3">Autotransporter domain-containing protein</fullName>
    </recommendedName>
</protein>
<sequence length="2102" mass="212902">MLDNFVDVTNNSHITGGDGGPGGTGGDAVDTNGFSGSGGAGGDGGVGLYFSVLTGISNKVLENKQGASISGGKGGDAGASGTSPNGFNTGDGVGGTGGTGIIASGITINNAGTITGGDGGADPYTGQAGGRDGVGGVGISGDALIINNASTGVISGGNAGIGAAGNPLVIGGTAITGTYNSGRGTTIVNAGRISAGKNTQGTVYPNAIAIQFTGNQNVMEIQPGSVLEGTIRAPDTNNTLRLGGDVGTDQFDLAQLVLQYSVFNAYEKVGKSTWTLTGAIPTGQSTPWTLKEGELAVDSAAKLGQVGDTLTFDGGLLKVTGTTFTSLAGTVTPVWGAGGGGFDIDDPTNTFVLGTEFQGFTGGPLTKAGPGTLQSQVLGFNFKDLNLLGGVYTGIYASGLAGDPTGLITLNGGVFQLIGNNSQPWGPNQPWAIGPNGGGIDMATAGHILTINMPITQSGASAGVLTKDGPGTLVLGGANQNDGLTIYNGVVSVKAANNIGVGGLTFDSKTVAAPTSGTLQTTDTIIYNGAVTFDAAGTFDVGPAAANSLTLAGDIGGGNDLTKIGPGDLILTGTNDTAGSGFSGTMDIQSGNLAVGAGGTTGTLGLGTSTVSLATGSNLTFNRSNAYAYAGKITGLGSIDQAGGPNSVTTLSGDNDYKGTTTVTSGTLMIDGDQTNATGATEVKSGGTLGGTGTIGGNVTVDGNGTLTSQYAGGAGGKLTIKGALDFQASSIMDFNYKADPGGSGDWDAAQIQVTGGNIVIDSNAVLNVKVDSGVTLTPGNYGLLQATTGTRTGQFKPGAIPANFVVKYDIANEVYLTVPAATTQTFNYWDGPNTTWTGSVKGGSGTWQAGTALTNWSDPSAGQNGGFTDKTFAMFEGTACSSSAPCTVTVDNSGGAINVGGMQFSVDGYEVTGGVLTLWPTTGAAANQSVIKVGYQAGDENKKATIGSQLVDAPGQAIQLVKDQAGILVLTNTSNSYSGGTLLDQGTLSVGDDGNLGNGGAITFRGGILQVTGTSFNSTARQINWTTSGGGYDIADANNTFTLSQTQTISGAAPFVKKGAGTLVFTGSNEQFEGIMSVQQGTLQVGNGGTTGTLGKSSSIVSLEAGSTLKFNRSDFYTYSGKITGNGGIDQAGGPGSITTLVNDNDYKGTTTVSSGALLINGDQSNATGATTVKSGGTLRGAGTIGGAVTINGGGTLYSQDELGFSINKLTLKSTLTLDANSNTEFYYNAGGPVGTADALQIQVGDLVTIDPAAKLNVKLGPGATFDPGIYGLIESTKPISGEFSKTDSSLPPNTFVQYHDTEYQVNLYVPGTSITPTTHNFWDGSTTSANNQIDGGSGTWQAASPGGLTNWTNYEGTNNGGFTDKTFTIFQTQGGEVTLDMSKGSIDVAGMQFTVDGYVLRGGVITLWPSPVSPTSGVRSIIRTGMNTPDSADMTTVIESQLINAPGRHIQLVKADLGTLVLTNDQNSYSGGTVFDGGTLSVSSDGNLGAATGELTFDGGIMQVTGEKYRSTTRAIKWEEEGGGFDIADKDNIFTLSASQTLSGPGGLLKRGAGTLVMSGANSYTGDTVVEGGTLQAAAANVFSSASAFTVEQNGALATGGFDQSLASLSNAGDVSLQGTAPGTTLTITGDYTGQGGVVSLNTALGDDNSKTDRLVVKGNTSGTSTLVVNNVGGTGDQTQQQGIKVIEVDGNSNGTFKLKGDYVYHGDQAVTAGAYAYRLFKGSASAATGGTASIAAADAIDESDWYLRSVLKGSVTPQYQPGVPIYEAYSSVLQELNAVGTLRQRVGNRYWSGAANPAVAQGDSEGTMVPAKEAGADIASDTYIWGRVEGAHGRFEPRYSTSATRYNVNTYGLETGIDGKLYETAQGAVIGGVTMHYGYAKANMGSVHGYGGVDANGYGFGGTLTWYGDDGVYVDAVAQTTWYTNDLTSDTARRSLASDIDGFGYALSLEAGKRVAIDPNWSITPQAQLTWSAIQFDGFTDSFGAHVTHDETDSLKGRLGIAADYGQAWRDEQGLLTQANLYAIANLSYEFSKATKIKVAGVPFATQNDRYWGGLGAGGTYSWADGKYAFYGEATIDTSLEHFADSYRLSGNLGFRVKW</sequence>
<dbReference type="InterPro" id="IPR005546">
    <property type="entry name" value="Autotransporte_beta"/>
</dbReference>
<reference evidence="4" key="2">
    <citation type="submission" date="2020-09" db="EMBL/GenBank/DDBJ databases">
        <authorList>
            <person name="Sun Q."/>
            <person name="Zhou Y."/>
        </authorList>
    </citation>
    <scope>NUCLEOTIDE SEQUENCE</scope>
    <source>
        <strain evidence="4">CGMCC 1.15082</strain>
    </source>
</reference>
<dbReference type="Pfam" id="PF18883">
    <property type="entry name" value="AC_1"/>
    <property type="match status" value="1"/>
</dbReference>
<dbReference type="PROSITE" id="PS51208">
    <property type="entry name" value="AUTOTRANSPORTER"/>
    <property type="match status" value="1"/>
</dbReference>
<comment type="caution">
    <text evidence="4">The sequence shown here is derived from an EMBL/GenBank/DDBJ whole genome shotgun (WGS) entry which is preliminary data.</text>
</comment>
<dbReference type="InterPro" id="IPR011050">
    <property type="entry name" value="Pectin_lyase_fold/virulence"/>
</dbReference>
<dbReference type="PANTHER" id="PTHR35037">
    <property type="entry name" value="C-TERMINAL REGION OF AIDA-LIKE PROTEIN"/>
    <property type="match status" value="1"/>
</dbReference>
<dbReference type="InterPro" id="IPR006315">
    <property type="entry name" value="OM_autotransptr_brl_dom"/>
</dbReference>
<evidence type="ECO:0000313" key="4">
    <source>
        <dbReference type="EMBL" id="GGB11854.1"/>
    </source>
</evidence>
<dbReference type="InterPro" id="IPR036709">
    <property type="entry name" value="Autotransporte_beta_dom_sf"/>
</dbReference>
<dbReference type="NCBIfam" id="TIGR02601">
    <property type="entry name" value="autotrns_rpt"/>
    <property type="match status" value="4"/>
</dbReference>
<dbReference type="EMBL" id="BMHH01000036">
    <property type="protein sequence ID" value="GGB11854.1"/>
    <property type="molecule type" value="Genomic_DNA"/>
</dbReference>
<dbReference type="NCBIfam" id="TIGR01414">
    <property type="entry name" value="autotrans_barl"/>
    <property type="match status" value="1"/>
</dbReference>
<dbReference type="Gene3D" id="2.160.20.20">
    <property type="match status" value="1"/>
</dbReference>
<feature type="domain" description="Autotransporter" evidence="3">
    <location>
        <begin position="1820"/>
        <end position="2102"/>
    </location>
</feature>
<dbReference type="InterPro" id="IPR043990">
    <property type="entry name" value="AC_1"/>
</dbReference>
<evidence type="ECO:0000256" key="2">
    <source>
        <dbReference type="SAM" id="MobiDB-lite"/>
    </source>
</evidence>
<proteinExistence type="predicted"/>
<evidence type="ECO:0000256" key="1">
    <source>
        <dbReference type="ARBA" id="ARBA00022729"/>
    </source>
</evidence>
<organism evidence="4 5">
    <name type="scientific">Brucella endophytica</name>
    <dbReference type="NCBI Taxonomy" id="1963359"/>
    <lineage>
        <taxon>Bacteria</taxon>
        <taxon>Pseudomonadati</taxon>
        <taxon>Pseudomonadota</taxon>
        <taxon>Alphaproteobacteria</taxon>
        <taxon>Hyphomicrobiales</taxon>
        <taxon>Brucellaceae</taxon>
        <taxon>Brucella/Ochrobactrum group</taxon>
        <taxon>Brucella</taxon>
    </lineage>
</organism>
<feature type="compositionally biased region" description="Gly residues" evidence="2">
    <location>
        <begin position="69"/>
        <end position="78"/>
    </location>
</feature>
<dbReference type="Gene3D" id="2.40.128.130">
    <property type="entry name" value="Autotransporter beta-domain"/>
    <property type="match status" value="1"/>
</dbReference>
<name>A0A916SQU3_9HYPH</name>
<reference evidence="4" key="1">
    <citation type="journal article" date="2014" name="Int. J. Syst. Evol. Microbiol.">
        <title>Complete genome sequence of Corynebacterium casei LMG S-19264T (=DSM 44701T), isolated from a smear-ripened cheese.</title>
        <authorList>
            <consortium name="US DOE Joint Genome Institute (JGI-PGF)"/>
            <person name="Walter F."/>
            <person name="Albersmeier A."/>
            <person name="Kalinowski J."/>
            <person name="Ruckert C."/>
        </authorList>
    </citation>
    <scope>NUCLEOTIDE SEQUENCE</scope>
    <source>
        <strain evidence="4">CGMCC 1.15082</strain>
    </source>
</reference>